<sequence>MGRPSKQIPGIVPGAVLGAVLALAGCTREPPRPPGQTLTEGNSDVSCLYSHRLPDDPIVYPGRPGVAMQHDFFGNTTTNAYTTGDMLQKVAGTTCENAADATGYWAPSLRLPDGTVVAPLYQKTYYTNTAVPSNKRFPVQPLPQGIQLMAGDHHGTGPNPRIAFNCTGSRSQNTIPTDCKPDPTNGTQFNIGMHFPTCWDGKTLAPTMGKYDNAVYPDNAGTCPAGYQVRLPDINMNIAYKLGQITDLTNVQLSLDPLLDAQGNVVKQQWGTLYTAHGDFFMGWRPDAARFMADICLNRGMDCNKTIAYSFFEAGEDATVRATDATNYGSGPSLVVQQTSGDTAASRAYLKFGIPQGANILPPDFRPDYQLMIYGANSTDTTSQVATAYRVDTNWSETTINGTNAPACSGTSSTIKVNATPANHNFDVNKAVNEAIAEGASSIAFCIQGPASGQQITFDSREGANDAVLFMRTLNKLPY</sequence>
<evidence type="ECO:0000259" key="5">
    <source>
        <dbReference type="Pfam" id="PF24517"/>
    </source>
</evidence>
<dbReference type="AlphaFoldDB" id="A0A4Q7RCM2"/>
<dbReference type="InterPro" id="IPR018535">
    <property type="entry name" value="DUF1996"/>
</dbReference>
<gene>
    <name evidence="6" type="ORF">EV147_4729</name>
</gene>
<dbReference type="GO" id="GO:0005576">
    <property type="term" value="C:extracellular region"/>
    <property type="evidence" value="ECO:0007669"/>
    <property type="project" value="UniProtKB-SubCell"/>
</dbReference>
<comment type="subcellular location">
    <subcellularLocation>
        <location evidence="1">Secreted</location>
    </subcellularLocation>
</comment>
<keyword evidence="7" id="KW-1185">Reference proteome</keyword>
<evidence type="ECO:0000313" key="6">
    <source>
        <dbReference type="EMBL" id="RZT30881.1"/>
    </source>
</evidence>
<evidence type="ECO:0000256" key="2">
    <source>
        <dbReference type="ARBA" id="ARBA00022525"/>
    </source>
</evidence>
<protein>
    <submittedName>
        <fullName evidence="6">Uncharacterized protein DUF1996</fullName>
    </submittedName>
</protein>
<name>A0A4Q7RCM2_9BURK</name>
<dbReference type="RefSeq" id="WP_198680345.1">
    <property type="nucleotide sequence ID" value="NZ_SGXM01000010.1"/>
</dbReference>
<comment type="caution">
    <text evidence="6">The sequence shown here is derived from an EMBL/GenBank/DDBJ whole genome shotgun (WGS) entry which is preliminary data.</text>
</comment>
<keyword evidence="3" id="KW-0732">Signal</keyword>
<dbReference type="PANTHER" id="PTHR43662:SF3">
    <property type="entry name" value="DOMAIN PROTEIN, PUTATIVE (AFU_ORTHOLOGUE AFUA_6G11970)-RELATED"/>
    <property type="match status" value="1"/>
</dbReference>
<accession>A0A4Q7RCM2</accession>
<evidence type="ECO:0000256" key="3">
    <source>
        <dbReference type="ARBA" id="ARBA00022729"/>
    </source>
</evidence>
<dbReference type="NCBIfam" id="NF033679">
    <property type="entry name" value="DNRLRE_dom"/>
    <property type="match status" value="1"/>
</dbReference>
<organism evidence="6 7">
    <name type="scientific">Cupriavidus agavae</name>
    <dbReference type="NCBI Taxonomy" id="1001822"/>
    <lineage>
        <taxon>Bacteria</taxon>
        <taxon>Pseudomonadati</taxon>
        <taxon>Pseudomonadota</taxon>
        <taxon>Betaproteobacteria</taxon>
        <taxon>Burkholderiales</taxon>
        <taxon>Burkholderiaceae</taxon>
        <taxon>Cupriavidus</taxon>
    </lineage>
</organism>
<proteinExistence type="predicted"/>
<evidence type="ECO:0000313" key="7">
    <source>
        <dbReference type="Proteomes" id="UP000291078"/>
    </source>
</evidence>
<feature type="domain" description="Carbohydrate-binding module family 96" evidence="5">
    <location>
        <begin position="309"/>
        <end position="471"/>
    </location>
</feature>
<reference evidence="6 7" key="1">
    <citation type="journal article" date="2015" name="Stand. Genomic Sci.">
        <title>Genomic Encyclopedia of Bacterial and Archaeal Type Strains, Phase III: the genomes of soil and plant-associated and newly described type strains.</title>
        <authorList>
            <person name="Whitman W.B."/>
            <person name="Woyke T."/>
            <person name="Klenk H.P."/>
            <person name="Zhou Y."/>
            <person name="Lilburn T.G."/>
            <person name="Beck B.J."/>
            <person name="De Vos P."/>
            <person name="Vandamme P."/>
            <person name="Eisen J.A."/>
            <person name="Garrity G."/>
            <person name="Hugenholtz P."/>
            <person name="Kyrpides N.C."/>
        </authorList>
    </citation>
    <scope>NUCLEOTIDE SEQUENCE [LARGE SCALE GENOMIC DNA]</scope>
    <source>
        <strain evidence="6 7">ASC-9842</strain>
    </source>
</reference>
<dbReference type="PANTHER" id="PTHR43662">
    <property type="match status" value="1"/>
</dbReference>
<dbReference type="Proteomes" id="UP000291078">
    <property type="component" value="Unassembled WGS sequence"/>
</dbReference>
<feature type="domain" description="DUF1996" evidence="4">
    <location>
        <begin position="56"/>
        <end position="284"/>
    </location>
</feature>
<dbReference type="EMBL" id="SGXM01000010">
    <property type="protein sequence ID" value="RZT30881.1"/>
    <property type="molecule type" value="Genomic_DNA"/>
</dbReference>
<evidence type="ECO:0000259" key="4">
    <source>
        <dbReference type="Pfam" id="PF09362"/>
    </source>
</evidence>
<dbReference type="PROSITE" id="PS51257">
    <property type="entry name" value="PROKAR_LIPOPROTEIN"/>
    <property type="match status" value="1"/>
</dbReference>
<dbReference type="Pfam" id="PF24517">
    <property type="entry name" value="CBM96"/>
    <property type="match status" value="1"/>
</dbReference>
<evidence type="ECO:0000256" key="1">
    <source>
        <dbReference type="ARBA" id="ARBA00004613"/>
    </source>
</evidence>
<keyword evidence="2" id="KW-0964">Secreted</keyword>
<dbReference type="InterPro" id="IPR055372">
    <property type="entry name" value="CBM96"/>
</dbReference>
<dbReference type="Pfam" id="PF09362">
    <property type="entry name" value="DUF1996"/>
    <property type="match status" value="1"/>
</dbReference>